<keyword evidence="3" id="KW-1185">Reference proteome</keyword>
<dbReference type="PANTHER" id="PTHR43433:SF10">
    <property type="entry name" value="AB HYDROLASE-1 DOMAIN-CONTAINING PROTEIN"/>
    <property type="match status" value="1"/>
</dbReference>
<reference evidence="2 3" key="1">
    <citation type="journal article" date="2014" name="PLoS Genet.">
        <title>Phylogenetically driven sequencing of extremely halophilic archaea reveals strategies for static and dynamic osmo-response.</title>
        <authorList>
            <person name="Becker E.A."/>
            <person name="Seitzer P.M."/>
            <person name="Tritt A."/>
            <person name="Larsen D."/>
            <person name="Krusor M."/>
            <person name="Yao A.I."/>
            <person name="Wu D."/>
            <person name="Madern D."/>
            <person name="Eisen J.A."/>
            <person name="Darling A.E."/>
            <person name="Facciotti M.T."/>
        </authorList>
    </citation>
    <scope>NUCLEOTIDE SEQUENCE [LARGE SCALE GENOMIC DNA]</scope>
    <source>
        <strain evidence="2 3">JCM 13891</strain>
    </source>
</reference>
<dbReference type="PANTHER" id="PTHR43433">
    <property type="entry name" value="HYDROLASE, ALPHA/BETA FOLD FAMILY PROTEIN"/>
    <property type="match status" value="1"/>
</dbReference>
<dbReference type="InterPro" id="IPR029058">
    <property type="entry name" value="AB_hydrolase_fold"/>
</dbReference>
<dbReference type="eggNOG" id="arCOG01648">
    <property type="taxonomic scope" value="Archaea"/>
</dbReference>
<dbReference type="OrthoDB" id="9890at2157"/>
<organism evidence="2 3">
    <name type="scientific">Haloterrigena salina JCM 13891</name>
    <dbReference type="NCBI Taxonomy" id="1227488"/>
    <lineage>
        <taxon>Archaea</taxon>
        <taxon>Methanobacteriati</taxon>
        <taxon>Methanobacteriota</taxon>
        <taxon>Stenosarchaea group</taxon>
        <taxon>Halobacteria</taxon>
        <taxon>Halobacteriales</taxon>
        <taxon>Natrialbaceae</taxon>
        <taxon>Haloterrigena</taxon>
    </lineage>
</organism>
<keyword evidence="2" id="KW-0378">Hydrolase</keyword>
<dbReference type="GO" id="GO:0016787">
    <property type="term" value="F:hydrolase activity"/>
    <property type="evidence" value="ECO:0007669"/>
    <property type="project" value="UniProtKB-KW"/>
</dbReference>
<name>M0CKA3_9EURY</name>
<proteinExistence type="predicted"/>
<accession>M0CKA3</accession>
<dbReference type="AlphaFoldDB" id="M0CKA3"/>
<dbReference type="InterPro" id="IPR000073">
    <property type="entry name" value="AB_hydrolase_1"/>
</dbReference>
<evidence type="ECO:0000259" key="1">
    <source>
        <dbReference type="Pfam" id="PF00561"/>
    </source>
</evidence>
<dbReference type="Gene3D" id="3.40.50.1820">
    <property type="entry name" value="alpha/beta hydrolase"/>
    <property type="match status" value="1"/>
</dbReference>
<dbReference type="PRINTS" id="PR00111">
    <property type="entry name" value="ABHYDROLASE"/>
</dbReference>
<dbReference type="PATRIC" id="fig|1227488.3.peg.578"/>
<feature type="domain" description="AB hydrolase-1" evidence="1">
    <location>
        <begin position="29"/>
        <end position="131"/>
    </location>
</feature>
<dbReference type="EMBL" id="AOIS01000012">
    <property type="protein sequence ID" value="ELZ23038.1"/>
    <property type="molecule type" value="Genomic_DNA"/>
</dbReference>
<sequence length="271" mass="28676">MNSSEPESITLPDGRTLAFATYGDRNGAPLLFHHGTPGSSRLGALLSASAHDHGVRVIAPSRPGYGRSDPHPDGTFETWAADCRALADTLGLESFAVAGFSGGGPYALAVAADHPDRITDVGVIGGPVPDHDESPFGSLVRFPHLLGAVFRVSALVARLRGDRVVVDQLTDRSVDDEIARIVGRDFRTGLSNGSSGAVRESRTIASDWSLPLPDADAVDLTVWHGAEDENVPIGPVRATYEDRTAIDLEEVDDDHLGTLCRVRDAVVEPSA</sequence>
<gene>
    <name evidence="2" type="ORF">C477_02955</name>
</gene>
<evidence type="ECO:0000313" key="2">
    <source>
        <dbReference type="EMBL" id="ELZ23038.1"/>
    </source>
</evidence>
<dbReference type="InterPro" id="IPR050471">
    <property type="entry name" value="AB_hydrolase"/>
</dbReference>
<dbReference type="Proteomes" id="UP000011657">
    <property type="component" value="Unassembled WGS sequence"/>
</dbReference>
<protein>
    <submittedName>
        <fullName evidence="2">Alpha/beta hydrolase fold protein</fullName>
    </submittedName>
</protein>
<dbReference type="STRING" id="1227488.C477_02955"/>
<dbReference type="SUPFAM" id="SSF53474">
    <property type="entry name" value="alpha/beta-Hydrolases"/>
    <property type="match status" value="1"/>
</dbReference>
<evidence type="ECO:0000313" key="3">
    <source>
        <dbReference type="Proteomes" id="UP000011657"/>
    </source>
</evidence>
<dbReference type="Pfam" id="PF00561">
    <property type="entry name" value="Abhydrolase_1"/>
    <property type="match status" value="1"/>
</dbReference>
<comment type="caution">
    <text evidence="2">The sequence shown here is derived from an EMBL/GenBank/DDBJ whole genome shotgun (WGS) entry which is preliminary data.</text>
</comment>